<organism evidence="2 3">
    <name type="scientific">Aquisalibacillus elongatus</name>
    <dbReference type="NCBI Taxonomy" id="485577"/>
    <lineage>
        <taxon>Bacteria</taxon>
        <taxon>Bacillati</taxon>
        <taxon>Bacillota</taxon>
        <taxon>Bacilli</taxon>
        <taxon>Bacillales</taxon>
        <taxon>Bacillaceae</taxon>
        <taxon>Aquisalibacillus</taxon>
    </lineage>
</organism>
<feature type="domain" description="Regulatory protein YycH" evidence="1">
    <location>
        <begin position="4"/>
        <end position="452"/>
    </location>
</feature>
<sequence>MNLENIKSLVLFLLVLFSLFLTFALWTYQPQFDELEQRDYLDRTKLDGQEQSISEVIYPNEVIFHHYNQAKKLLDKEEETDFYSEMTSWEISKITSLNSSNQNVLNQFMQETDLGLQRNNLNESIELHFPDDLPMELIPQMFNVSDVTGILSGSFNKMYLHLDSSAQDIKILFLSDRRDEEQIFVGNIQSSDVYAELEGQIDNRSKMMFLSRYPIGNKEFYLPNEEESMPAYTLTTEDLDLEPLKNVLFNNPSLIRRTSSALDESSHHTDGNRALKTYSAFNYNEFIVFINPLSNEQIRMNPDDLVNRSIEFTNDHTGWTDEYKLSKLSIQPTNTLTYRMYYNGYPVFDSSQYTIMEQDWGDNGLYRMKRPLFKISQEFSNAQEKRMDSGEQIYQSLQSIEGQVSLDLIEEFRLGYKLSKHPDVTSQVMTLEPSWYIKYQGTWEEYNSFTSKYLNQGVE</sequence>
<reference evidence="2 3" key="1">
    <citation type="submission" date="2018-11" db="EMBL/GenBank/DDBJ databases">
        <title>Genomic Encyclopedia of Type Strains, Phase IV (KMG-IV): sequencing the most valuable type-strain genomes for metagenomic binning, comparative biology and taxonomic classification.</title>
        <authorList>
            <person name="Goeker M."/>
        </authorList>
    </citation>
    <scope>NUCLEOTIDE SEQUENCE [LARGE SCALE GENOMIC DNA]</scope>
    <source>
        <strain evidence="2 3">DSM 18090</strain>
    </source>
</reference>
<dbReference type="InterPro" id="IPR009996">
    <property type="entry name" value="YycH"/>
</dbReference>
<accession>A0A3N5B0L3</accession>
<dbReference type="AlphaFoldDB" id="A0A3N5B0L3"/>
<dbReference type="RefSeq" id="WP_124222775.1">
    <property type="nucleotide sequence ID" value="NZ_RKRF01000011.1"/>
</dbReference>
<dbReference type="Gene3D" id="3.30.310.160">
    <property type="entry name" value="YycH protein, domain 2"/>
    <property type="match status" value="1"/>
</dbReference>
<evidence type="ECO:0000259" key="1">
    <source>
        <dbReference type="Pfam" id="PF07435"/>
    </source>
</evidence>
<protein>
    <submittedName>
        <fullName evidence="2">Regulatory protein YycH of two-component signal transduction system YycFG</fullName>
    </submittedName>
</protein>
<name>A0A3N5B0L3_9BACI</name>
<gene>
    <name evidence="2" type="ORF">EDC24_2371</name>
</gene>
<dbReference type="OrthoDB" id="2382185at2"/>
<proteinExistence type="predicted"/>
<keyword evidence="3" id="KW-1185">Reference proteome</keyword>
<dbReference type="CDD" id="cd15787">
    <property type="entry name" value="YycH_N"/>
    <property type="match status" value="1"/>
</dbReference>
<evidence type="ECO:0000313" key="2">
    <source>
        <dbReference type="EMBL" id="RPF51106.1"/>
    </source>
</evidence>
<dbReference type="Proteomes" id="UP000276443">
    <property type="component" value="Unassembled WGS sequence"/>
</dbReference>
<dbReference type="Pfam" id="PF07435">
    <property type="entry name" value="YycH"/>
    <property type="match status" value="1"/>
</dbReference>
<comment type="caution">
    <text evidence="2">The sequence shown here is derived from an EMBL/GenBank/DDBJ whole genome shotgun (WGS) entry which is preliminary data.</text>
</comment>
<evidence type="ECO:0000313" key="3">
    <source>
        <dbReference type="Proteomes" id="UP000276443"/>
    </source>
</evidence>
<dbReference type="InterPro" id="IPR042274">
    <property type="entry name" value="YycH/YycI_2"/>
</dbReference>
<dbReference type="EMBL" id="RKRF01000011">
    <property type="protein sequence ID" value="RPF51106.1"/>
    <property type="molecule type" value="Genomic_DNA"/>
</dbReference>